<dbReference type="AlphaFoldDB" id="A0A7I8KIY4"/>
<protein>
    <recommendedName>
        <fullName evidence="3">AB hydrolase-1 domain-containing protein</fullName>
    </recommendedName>
</protein>
<feature type="transmembrane region" description="Helical" evidence="2">
    <location>
        <begin position="103"/>
        <end position="125"/>
    </location>
</feature>
<gene>
    <name evidence="4" type="ORF">SI8410_06007829</name>
</gene>
<feature type="compositionally biased region" description="Low complexity" evidence="1">
    <location>
        <begin position="264"/>
        <end position="275"/>
    </location>
</feature>
<reference evidence="4" key="1">
    <citation type="submission" date="2020-02" db="EMBL/GenBank/DDBJ databases">
        <authorList>
            <person name="Scholz U."/>
            <person name="Mascher M."/>
            <person name="Fiebig A."/>
        </authorList>
    </citation>
    <scope>NUCLEOTIDE SEQUENCE</scope>
</reference>
<keyword evidence="2" id="KW-0472">Membrane</keyword>
<dbReference type="OrthoDB" id="19657at2759"/>
<name>A0A7I8KIY4_SPIIN</name>
<feature type="compositionally biased region" description="Polar residues" evidence="1">
    <location>
        <begin position="205"/>
        <end position="214"/>
    </location>
</feature>
<feature type="region of interest" description="Disordered" evidence="1">
    <location>
        <begin position="200"/>
        <end position="221"/>
    </location>
</feature>
<feature type="transmembrane region" description="Helical" evidence="2">
    <location>
        <begin position="145"/>
        <end position="167"/>
    </location>
</feature>
<dbReference type="InterPro" id="IPR029058">
    <property type="entry name" value="AB_hydrolase_fold"/>
</dbReference>
<sequence length="646" mass="70553">MASGKVNLKTFWRAARTVFFLLSMVTSLLMLSAPLLVALGDVTTSLVLASRCYGVWEHMEKYTFQSSLMDIPLVSIVRSLIITCVYSLCNGPGLSHGPYLGTVTLCSFASIIILSVKASVFSSMLELEPKDITELMRQKLHVKSRGMPALFISSLIFSLGHAMVAYLTSCKGRRKLHFHQIDPEAILACRNAFSGQVKVPRSPTPCHSRNSKGNNEIKRKGVGLHESELPSSLLADVDSMFVTCQGLTIHYKISVTESPLSRSLSSSSFPESSPNSSPPHISPKPNTDRFLAFPSGFPHNVVRNFSNHLQTSSLDAPLLEDLAASPTFFSDEISTSSSENSSCSVSLYNPTSLEIDDVQGGKFAVVLVHGFGGGVFAWRHVMGVLARLVGCNVVAFDRPGWGLTSRPRRRDWEEKESRNPYKLESQVDLLLSFCSGLGLSSVVLVGHDDGGILVLKAAEKARRFSSFSVEVKGVVLVSVSLSRAVVPGFARILLHTSLRKKHMFRPLLRTEITQVINRRAWHDATKLTTEVLNVYKAPLYVEGWEEALHEIGRLSFSTVLSPQDASSLLESVKDLPVLVVTGADDALVPLKSAQQIASRLVNSRLVAVPGCGHLPHEECPKALLGALSPFISSLLPPDSRRRPLID</sequence>
<dbReference type="PANTHER" id="PTHR43689:SF8">
    <property type="entry name" value="ALPHA_BETA-HYDROLASES SUPERFAMILY PROTEIN"/>
    <property type="match status" value="1"/>
</dbReference>
<keyword evidence="5" id="KW-1185">Reference proteome</keyword>
<proteinExistence type="predicted"/>
<feature type="domain" description="AB hydrolase-1" evidence="3">
    <location>
        <begin position="365"/>
        <end position="623"/>
    </location>
</feature>
<dbReference type="Pfam" id="PF12697">
    <property type="entry name" value="Abhydrolase_6"/>
    <property type="match status" value="1"/>
</dbReference>
<evidence type="ECO:0000313" key="4">
    <source>
        <dbReference type="EMBL" id="CAA7397164.1"/>
    </source>
</evidence>
<evidence type="ECO:0000259" key="3">
    <source>
        <dbReference type="Pfam" id="PF12697"/>
    </source>
</evidence>
<keyword evidence="2" id="KW-0812">Transmembrane</keyword>
<evidence type="ECO:0000256" key="2">
    <source>
        <dbReference type="SAM" id="Phobius"/>
    </source>
</evidence>
<evidence type="ECO:0000256" key="1">
    <source>
        <dbReference type="SAM" id="MobiDB-lite"/>
    </source>
</evidence>
<dbReference type="EMBL" id="LR746269">
    <property type="protein sequence ID" value="CAA7397164.1"/>
    <property type="molecule type" value="Genomic_DNA"/>
</dbReference>
<dbReference type="SUPFAM" id="SSF53474">
    <property type="entry name" value="alpha/beta-Hydrolases"/>
    <property type="match status" value="1"/>
</dbReference>
<feature type="region of interest" description="Disordered" evidence="1">
    <location>
        <begin position="264"/>
        <end position="285"/>
    </location>
</feature>
<dbReference type="Proteomes" id="UP000663760">
    <property type="component" value="Chromosome 6"/>
</dbReference>
<evidence type="ECO:0000313" key="5">
    <source>
        <dbReference type="Proteomes" id="UP000663760"/>
    </source>
</evidence>
<organism evidence="4 5">
    <name type="scientific">Spirodela intermedia</name>
    <name type="common">Intermediate duckweed</name>
    <dbReference type="NCBI Taxonomy" id="51605"/>
    <lineage>
        <taxon>Eukaryota</taxon>
        <taxon>Viridiplantae</taxon>
        <taxon>Streptophyta</taxon>
        <taxon>Embryophyta</taxon>
        <taxon>Tracheophyta</taxon>
        <taxon>Spermatophyta</taxon>
        <taxon>Magnoliopsida</taxon>
        <taxon>Liliopsida</taxon>
        <taxon>Araceae</taxon>
        <taxon>Lemnoideae</taxon>
        <taxon>Spirodela</taxon>
    </lineage>
</organism>
<dbReference type="Gene3D" id="3.40.50.1820">
    <property type="entry name" value="alpha/beta hydrolase"/>
    <property type="match status" value="1"/>
</dbReference>
<dbReference type="PANTHER" id="PTHR43689">
    <property type="entry name" value="HYDROLASE"/>
    <property type="match status" value="1"/>
</dbReference>
<accession>A0A7I8KIY4</accession>
<dbReference type="InterPro" id="IPR000073">
    <property type="entry name" value="AB_hydrolase_1"/>
</dbReference>
<keyword evidence="2" id="KW-1133">Transmembrane helix</keyword>